<feature type="transmembrane region" description="Helical" evidence="5">
    <location>
        <begin position="77"/>
        <end position="96"/>
    </location>
</feature>
<gene>
    <name evidence="7" type="primary">DJB12</name>
</gene>
<dbReference type="GO" id="GO:0071218">
    <property type="term" value="P:cellular response to misfolded protein"/>
    <property type="evidence" value="ECO:0007669"/>
    <property type="project" value="TreeGrafter"/>
</dbReference>
<dbReference type="InterPro" id="IPR015399">
    <property type="entry name" value="DUF1977_DnaJ-like"/>
</dbReference>
<dbReference type="EMBL" id="GAMC01014312">
    <property type="protein sequence ID" value="JAB92243.1"/>
    <property type="molecule type" value="mRNA"/>
</dbReference>
<feature type="domain" description="DUF1977" evidence="6">
    <location>
        <begin position="95"/>
        <end position="193"/>
    </location>
</feature>
<keyword evidence="4 5" id="KW-0472">Membrane</keyword>
<dbReference type="PANTHER" id="PTHR43908:SF3">
    <property type="entry name" value="AT29763P-RELATED"/>
    <property type="match status" value="1"/>
</dbReference>
<reference evidence="7" key="2">
    <citation type="journal article" date="2014" name="BMC Genomics">
        <title>A genomic perspective to assessing quality of mass-reared SIT flies used in Mediterranean fruit fly (Ceratitis capitata) eradication in California.</title>
        <authorList>
            <person name="Calla B."/>
            <person name="Hall B."/>
            <person name="Hou S."/>
            <person name="Geib S.M."/>
        </authorList>
    </citation>
    <scope>NUCLEOTIDE SEQUENCE</scope>
</reference>
<dbReference type="GO" id="GO:0005789">
    <property type="term" value="C:endoplasmic reticulum membrane"/>
    <property type="evidence" value="ECO:0007669"/>
    <property type="project" value="TreeGrafter"/>
</dbReference>
<dbReference type="EMBL" id="GAMC01014310">
    <property type="protein sequence ID" value="JAB92245.1"/>
    <property type="molecule type" value="mRNA"/>
</dbReference>
<evidence type="ECO:0000256" key="3">
    <source>
        <dbReference type="ARBA" id="ARBA00022989"/>
    </source>
</evidence>
<evidence type="ECO:0000256" key="5">
    <source>
        <dbReference type="SAM" id="Phobius"/>
    </source>
</evidence>
<evidence type="ECO:0000313" key="7">
    <source>
        <dbReference type="EMBL" id="JAB92245.1"/>
    </source>
</evidence>
<dbReference type="InterPro" id="IPR051100">
    <property type="entry name" value="DnaJ_subfamily_B/C"/>
</dbReference>
<dbReference type="AlphaFoldDB" id="W8ATS2"/>
<dbReference type="PANTHER" id="PTHR43908">
    <property type="entry name" value="AT29763P-RELATED"/>
    <property type="match status" value="1"/>
</dbReference>
<sequence length="204" mass="23564">MHDSGISLHAQHQHRHFNVNHFHAGHAFEATFGEDITAEELFNIFFGNFPQHPRNAHRRPYQPANQRQPQERNQQPSLAFGLILVLILISMLSSLFTTDPVYSLVQSSKYSEQRQTRHLSIPYYVKPSFSSDYQGTLGRLENSVEEDFIYTMKQNCIRERSYREGMMARARSFGSSMKFAQAQALKVPSCEQLAKVGLTRYSLY</sequence>
<organism evidence="7">
    <name type="scientific">Ceratitis capitata</name>
    <name type="common">Mediterranean fruit fly</name>
    <name type="synonym">Tephritis capitata</name>
    <dbReference type="NCBI Taxonomy" id="7213"/>
    <lineage>
        <taxon>Eukaryota</taxon>
        <taxon>Metazoa</taxon>
        <taxon>Ecdysozoa</taxon>
        <taxon>Arthropoda</taxon>
        <taxon>Hexapoda</taxon>
        <taxon>Insecta</taxon>
        <taxon>Pterygota</taxon>
        <taxon>Neoptera</taxon>
        <taxon>Endopterygota</taxon>
        <taxon>Diptera</taxon>
        <taxon>Brachycera</taxon>
        <taxon>Muscomorpha</taxon>
        <taxon>Tephritoidea</taxon>
        <taxon>Tephritidae</taxon>
        <taxon>Ceratitis</taxon>
        <taxon>Ceratitis</taxon>
    </lineage>
</organism>
<name>W8ATS2_CERCA</name>
<protein>
    <submittedName>
        <fullName evidence="7">DnaJ subfamily B member 12</fullName>
    </submittedName>
</protein>
<comment type="subcellular location">
    <subcellularLocation>
        <location evidence="1">Membrane</location>
        <topology evidence="1">Single-pass membrane protein</topology>
    </subcellularLocation>
</comment>
<keyword evidence="3 5" id="KW-1133">Transmembrane helix</keyword>
<evidence type="ECO:0000256" key="4">
    <source>
        <dbReference type="ARBA" id="ARBA00023136"/>
    </source>
</evidence>
<evidence type="ECO:0000256" key="2">
    <source>
        <dbReference type="ARBA" id="ARBA00022692"/>
    </source>
</evidence>
<dbReference type="Pfam" id="PF09320">
    <property type="entry name" value="DUF1977"/>
    <property type="match status" value="1"/>
</dbReference>
<evidence type="ECO:0000259" key="6">
    <source>
        <dbReference type="Pfam" id="PF09320"/>
    </source>
</evidence>
<proteinExistence type="evidence at transcript level"/>
<dbReference type="OrthoDB" id="442087at2759"/>
<keyword evidence="2 5" id="KW-0812">Transmembrane</keyword>
<reference evidence="7" key="1">
    <citation type="submission" date="2013-07" db="EMBL/GenBank/DDBJ databases">
        <authorList>
            <person name="Geib S."/>
        </authorList>
    </citation>
    <scope>NUCLEOTIDE SEQUENCE</scope>
</reference>
<accession>W8ATS2</accession>
<dbReference type="GO" id="GO:0030544">
    <property type="term" value="F:Hsp70 protein binding"/>
    <property type="evidence" value="ECO:0007669"/>
    <property type="project" value="TreeGrafter"/>
</dbReference>
<evidence type="ECO:0000256" key="1">
    <source>
        <dbReference type="ARBA" id="ARBA00004167"/>
    </source>
</evidence>